<dbReference type="Pfam" id="PF09767">
    <property type="entry name" value="DUF2053"/>
    <property type="match status" value="1"/>
</dbReference>
<dbReference type="PANTHER" id="PTHR12869">
    <property type="entry name" value="SMALL SEVEN TRANSMEMBRANE DOMAIN-CONTAINING PROTEIN"/>
    <property type="match status" value="1"/>
</dbReference>
<evidence type="ECO:0000256" key="3">
    <source>
        <dbReference type="ARBA" id="ARBA00022475"/>
    </source>
</evidence>
<proteinExistence type="inferred from homology"/>
<feature type="transmembrane region" description="Helical" evidence="11">
    <location>
        <begin position="100"/>
        <end position="119"/>
    </location>
</feature>
<evidence type="ECO:0000256" key="2">
    <source>
        <dbReference type="ARBA" id="ARBA00004651"/>
    </source>
</evidence>
<dbReference type="InterPro" id="IPR019164">
    <property type="entry name" value="TMEM147"/>
</dbReference>
<evidence type="ECO:0000256" key="5">
    <source>
        <dbReference type="ARBA" id="ARBA00022824"/>
    </source>
</evidence>
<evidence type="ECO:0000256" key="9">
    <source>
        <dbReference type="ARBA" id="ARBA00034846"/>
    </source>
</evidence>
<evidence type="ECO:0000256" key="1">
    <source>
        <dbReference type="ARBA" id="ARBA00004477"/>
    </source>
</evidence>
<keyword evidence="6 11" id="KW-1133">Transmembrane helix</keyword>
<dbReference type="EMBL" id="GIBP01007365">
    <property type="protein sequence ID" value="NDV36334.1"/>
    <property type="molecule type" value="Transcribed_RNA"/>
</dbReference>
<accession>A0A6B2LH87</accession>
<keyword evidence="4 11" id="KW-0812">Transmembrane</keyword>
<evidence type="ECO:0000256" key="8">
    <source>
        <dbReference type="ARBA" id="ARBA00034739"/>
    </source>
</evidence>
<protein>
    <recommendedName>
        <fullName evidence="9">BOS complex subunit TMEM147</fullName>
    </recommendedName>
    <alternativeName>
        <fullName evidence="10">Transmembrane protein 147</fullName>
    </alternativeName>
</protein>
<keyword evidence="3" id="KW-1003">Cell membrane</keyword>
<name>A0A6B2LH87_9EUKA</name>
<keyword evidence="7 11" id="KW-0472">Membrane</keyword>
<feature type="transmembrane region" description="Helical" evidence="11">
    <location>
        <begin position="162"/>
        <end position="181"/>
    </location>
</feature>
<feature type="transmembrane region" description="Helical" evidence="11">
    <location>
        <begin position="193"/>
        <end position="214"/>
    </location>
</feature>
<evidence type="ECO:0000256" key="10">
    <source>
        <dbReference type="ARBA" id="ARBA00034899"/>
    </source>
</evidence>
<comment type="subcellular location">
    <subcellularLocation>
        <location evidence="2">Cell membrane</location>
        <topology evidence="2">Multi-pass membrane protein</topology>
    </subcellularLocation>
    <subcellularLocation>
        <location evidence="1">Endoplasmic reticulum membrane</location>
        <topology evidence="1">Multi-pass membrane protein</topology>
    </subcellularLocation>
</comment>
<dbReference type="PANTHER" id="PTHR12869:SF0">
    <property type="entry name" value="BOS COMPLEX SUBUNIT TMEM147"/>
    <property type="match status" value="1"/>
</dbReference>
<dbReference type="GO" id="GO:0005886">
    <property type="term" value="C:plasma membrane"/>
    <property type="evidence" value="ECO:0007669"/>
    <property type="project" value="UniProtKB-SubCell"/>
</dbReference>
<feature type="transmembrane region" description="Helical" evidence="11">
    <location>
        <begin position="6"/>
        <end position="24"/>
    </location>
</feature>
<evidence type="ECO:0000256" key="4">
    <source>
        <dbReference type="ARBA" id="ARBA00022692"/>
    </source>
</evidence>
<evidence type="ECO:0000256" key="7">
    <source>
        <dbReference type="ARBA" id="ARBA00023136"/>
    </source>
</evidence>
<reference evidence="12" key="1">
    <citation type="journal article" date="2020" name="J. Eukaryot. Microbiol.">
        <title>De novo Sequencing, Assembly and Annotation of the Transcriptome for the Free-Living Testate Amoeba Arcella intermedia.</title>
        <authorList>
            <person name="Ribeiro G.M."/>
            <person name="Porfirio-Sousa A.L."/>
            <person name="Maurer-Alcala X.X."/>
            <person name="Katz L.A."/>
            <person name="Lahr D.J.G."/>
        </authorList>
    </citation>
    <scope>NUCLEOTIDE SEQUENCE</scope>
</reference>
<feature type="transmembrane region" description="Helical" evidence="11">
    <location>
        <begin position="139"/>
        <end position="155"/>
    </location>
</feature>
<dbReference type="AlphaFoldDB" id="A0A6B2LH87"/>
<evidence type="ECO:0000256" key="11">
    <source>
        <dbReference type="SAM" id="Phobius"/>
    </source>
</evidence>
<feature type="transmembrane region" description="Helical" evidence="11">
    <location>
        <begin position="70"/>
        <end position="88"/>
    </location>
</feature>
<evidence type="ECO:0000313" key="12">
    <source>
        <dbReference type="EMBL" id="NDV36334.1"/>
    </source>
</evidence>
<keyword evidence="5" id="KW-0256">Endoplasmic reticulum</keyword>
<evidence type="ECO:0000256" key="6">
    <source>
        <dbReference type="ARBA" id="ARBA00022989"/>
    </source>
</evidence>
<comment type="similarity">
    <text evidence="8">Belongs to the TMEM147 family.</text>
</comment>
<dbReference type="GO" id="GO:0005789">
    <property type="term" value="C:endoplasmic reticulum membrane"/>
    <property type="evidence" value="ECO:0007669"/>
    <property type="project" value="UniProtKB-SubCell"/>
</dbReference>
<sequence length="224" mass="25365">MTYYHFLNCVVLAFGPSIIVYNVILNEYNFIKVSIFAGLAFLAAQLSELIVEGTLITAPEVETQFDIVRVVLRAMISSLDFLFIFLVLRKHTRYLDMITVGLAWSLTESVATRLFPLWMGARGLEFSYSHLKVAVEANFYLVIYLAVSTLIFLLMKKKGQTTLIRLALAFFLALKPTLNWIHFQDPESYALELAAQGLWAFVLAAFAWTSYKAAPNADETAKRK</sequence>
<organism evidence="12">
    <name type="scientific">Arcella intermedia</name>
    <dbReference type="NCBI Taxonomy" id="1963864"/>
    <lineage>
        <taxon>Eukaryota</taxon>
        <taxon>Amoebozoa</taxon>
        <taxon>Tubulinea</taxon>
        <taxon>Elardia</taxon>
        <taxon>Arcellinida</taxon>
        <taxon>Sphaerothecina</taxon>
        <taxon>Arcellidae</taxon>
        <taxon>Arcella</taxon>
    </lineage>
</organism>
<feature type="transmembrane region" description="Helical" evidence="11">
    <location>
        <begin position="36"/>
        <end position="58"/>
    </location>
</feature>